<feature type="region of interest" description="Disordered" evidence="1">
    <location>
        <begin position="1"/>
        <end position="22"/>
    </location>
</feature>
<dbReference type="EMBL" id="BGPR01008874">
    <property type="protein sequence ID" value="GBN36636.1"/>
    <property type="molecule type" value="Genomic_DNA"/>
</dbReference>
<name>A0A4Y2NFU2_ARAVE</name>
<protein>
    <submittedName>
        <fullName evidence="2">Uncharacterized protein</fullName>
    </submittedName>
</protein>
<keyword evidence="3" id="KW-1185">Reference proteome</keyword>
<evidence type="ECO:0000256" key="1">
    <source>
        <dbReference type="SAM" id="MobiDB-lite"/>
    </source>
</evidence>
<accession>A0A4Y2NFU2</accession>
<comment type="caution">
    <text evidence="2">The sequence shown here is derived from an EMBL/GenBank/DDBJ whole genome shotgun (WGS) entry which is preliminary data.</text>
</comment>
<evidence type="ECO:0000313" key="3">
    <source>
        <dbReference type="Proteomes" id="UP000499080"/>
    </source>
</evidence>
<evidence type="ECO:0000313" key="2">
    <source>
        <dbReference type="EMBL" id="GBN36636.1"/>
    </source>
</evidence>
<dbReference type="AlphaFoldDB" id="A0A4Y2NFU2"/>
<proteinExistence type="predicted"/>
<organism evidence="2 3">
    <name type="scientific">Araneus ventricosus</name>
    <name type="common">Orbweaver spider</name>
    <name type="synonym">Epeira ventricosa</name>
    <dbReference type="NCBI Taxonomy" id="182803"/>
    <lineage>
        <taxon>Eukaryota</taxon>
        <taxon>Metazoa</taxon>
        <taxon>Ecdysozoa</taxon>
        <taxon>Arthropoda</taxon>
        <taxon>Chelicerata</taxon>
        <taxon>Arachnida</taxon>
        <taxon>Araneae</taxon>
        <taxon>Araneomorphae</taxon>
        <taxon>Entelegynae</taxon>
        <taxon>Araneoidea</taxon>
        <taxon>Araneidae</taxon>
        <taxon>Araneus</taxon>
    </lineage>
</organism>
<gene>
    <name evidence="2" type="ORF">AVEN_129071_1</name>
</gene>
<reference evidence="2 3" key="1">
    <citation type="journal article" date="2019" name="Sci. Rep.">
        <title>Orb-weaving spider Araneus ventricosus genome elucidates the spidroin gene catalogue.</title>
        <authorList>
            <person name="Kono N."/>
            <person name="Nakamura H."/>
            <person name="Ohtoshi R."/>
            <person name="Moran D.A.P."/>
            <person name="Shinohara A."/>
            <person name="Yoshida Y."/>
            <person name="Fujiwara M."/>
            <person name="Mori M."/>
            <person name="Tomita M."/>
            <person name="Arakawa K."/>
        </authorList>
    </citation>
    <scope>NUCLEOTIDE SEQUENCE [LARGE SCALE GENOMIC DNA]</scope>
</reference>
<sequence length="97" mass="11468">MTRRRERIRMKTTRRERKLRGRKQAGQFIKFAEQFSSVSARRAKKRHGEFINVMKTSPGETRYSTTRITDVKSAFETVFSSNIQNGIIKMKNRVKTK</sequence>
<dbReference type="Proteomes" id="UP000499080">
    <property type="component" value="Unassembled WGS sequence"/>
</dbReference>
<dbReference type="OrthoDB" id="10030973at2759"/>